<evidence type="ECO:0000256" key="6">
    <source>
        <dbReference type="SAM" id="MobiDB-lite"/>
    </source>
</evidence>
<evidence type="ECO:0000313" key="8">
    <source>
        <dbReference type="Proteomes" id="UP000298468"/>
    </source>
</evidence>
<evidence type="ECO:0000313" key="7">
    <source>
        <dbReference type="EMBL" id="TFD95156.1"/>
    </source>
</evidence>
<name>A0A4R9BZC8_9MICO</name>
<dbReference type="SUPFAM" id="SSF51569">
    <property type="entry name" value="Aldolase"/>
    <property type="match status" value="1"/>
</dbReference>
<keyword evidence="8" id="KW-1185">Reference proteome</keyword>
<organism evidence="7 8">
    <name type="scientific">Cryobacterium lactosi</name>
    <dbReference type="NCBI Taxonomy" id="1259202"/>
    <lineage>
        <taxon>Bacteria</taxon>
        <taxon>Bacillati</taxon>
        <taxon>Actinomycetota</taxon>
        <taxon>Actinomycetes</taxon>
        <taxon>Micrococcales</taxon>
        <taxon>Microbacteriaceae</taxon>
        <taxon>Cryobacterium</taxon>
    </lineage>
</organism>
<comment type="pathway">
    <text evidence="1">Carbohydrate acid metabolism.</text>
</comment>
<dbReference type="AlphaFoldDB" id="A0A4R9BZC8"/>
<evidence type="ECO:0000256" key="4">
    <source>
        <dbReference type="ARBA" id="ARBA00023239"/>
    </source>
</evidence>
<dbReference type="Pfam" id="PF01081">
    <property type="entry name" value="Aldolase"/>
    <property type="match status" value="1"/>
</dbReference>
<reference evidence="7 8" key="1">
    <citation type="submission" date="2019-03" db="EMBL/GenBank/DDBJ databases">
        <title>Genomics of glacier-inhabiting Cryobacterium strains.</title>
        <authorList>
            <person name="Liu Q."/>
            <person name="Xin Y.-H."/>
        </authorList>
    </citation>
    <scope>NUCLEOTIDE SEQUENCE [LARGE SCALE GENOMIC DNA]</scope>
    <source>
        <strain evidence="7 8">Sr59</strain>
    </source>
</reference>
<evidence type="ECO:0000256" key="3">
    <source>
        <dbReference type="ARBA" id="ARBA00011233"/>
    </source>
</evidence>
<evidence type="ECO:0000256" key="5">
    <source>
        <dbReference type="ARBA" id="ARBA00023277"/>
    </source>
</evidence>
<gene>
    <name evidence="7" type="ORF">E3T61_00525</name>
</gene>
<feature type="compositionally biased region" description="Low complexity" evidence="6">
    <location>
        <begin position="49"/>
        <end position="59"/>
    </location>
</feature>
<dbReference type="OrthoDB" id="9805177at2"/>
<dbReference type="InterPro" id="IPR013785">
    <property type="entry name" value="Aldolase_TIM"/>
</dbReference>
<proteinExistence type="inferred from homology"/>
<comment type="similarity">
    <text evidence="2">Belongs to the KHG/KDPG aldolase family.</text>
</comment>
<dbReference type="EMBL" id="SOHM01000002">
    <property type="protein sequence ID" value="TFD95156.1"/>
    <property type="molecule type" value="Genomic_DNA"/>
</dbReference>
<comment type="subunit">
    <text evidence="3">Homotrimer.</text>
</comment>
<dbReference type="Gene3D" id="3.20.20.70">
    <property type="entry name" value="Aldolase class I"/>
    <property type="match status" value="1"/>
</dbReference>
<dbReference type="GO" id="GO:0016829">
    <property type="term" value="F:lyase activity"/>
    <property type="evidence" value="ECO:0007669"/>
    <property type="project" value="UniProtKB-KW"/>
</dbReference>
<keyword evidence="4" id="KW-0456">Lyase</keyword>
<keyword evidence="5" id="KW-0119">Carbohydrate metabolism</keyword>
<feature type="compositionally biased region" description="Basic residues" evidence="6">
    <location>
        <begin position="24"/>
        <end position="45"/>
    </location>
</feature>
<feature type="region of interest" description="Disordered" evidence="6">
    <location>
        <begin position="24"/>
        <end position="59"/>
    </location>
</feature>
<protein>
    <recommendedName>
        <fullName evidence="9">Bifunctional 4-hydroxy-2-oxoglutarate aldolase/2-dehydro-3-deoxy-phosphogluconate aldolase</fullName>
    </recommendedName>
</protein>
<accession>A0A4R9BZC8</accession>
<comment type="caution">
    <text evidence="7">The sequence shown here is derived from an EMBL/GenBank/DDBJ whole genome shotgun (WGS) entry which is preliminary data.</text>
</comment>
<sequence>MLGRRCRARQQRLSGGGGLRQLTRVRSRPRRARSNGPTGHRRRRRDLSPTVTTPPATGTAATALGGLALIDALTGPFPGVRFMPSGGVSTENLGDYLAHPAVFSAGCSWIASRSTLARGQFDDIRARAAAATAIARAATAGQN</sequence>
<evidence type="ECO:0000256" key="2">
    <source>
        <dbReference type="ARBA" id="ARBA00006906"/>
    </source>
</evidence>
<dbReference type="PANTHER" id="PTHR30246">
    <property type="entry name" value="2-KETO-3-DEOXY-6-PHOSPHOGLUCONATE ALDOLASE"/>
    <property type="match status" value="1"/>
</dbReference>
<dbReference type="PANTHER" id="PTHR30246:SF1">
    <property type="entry name" value="2-DEHYDRO-3-DEOXY-6-PHOSPHOGALACTONATE ALDOLASE-RELATED"/>
    <property type="match status" value="1"/>
</dbReference>
<dbReference type="InterPro" id="IPR000887">
    <property type="entry name" value="Aldlse_KDPG_KHG"/>
</dbReference>
<dbReference type="Proteomes" id="UP000298468">
    <property type="component" value="Unassembled WGS sequence"/>
</dbReference>
<evidence type="ECO:0000256" key="1">
    <source>
        <dbReference type="ARBA" id="ARBA00004761"/>
    </source>
</evidence>
<evidence type="ECO:0008006" key="9">
    <source>
        <dbReference type="Google" id="ProtNLM"/>
    </source>
</evidence>